<keyword evidence="5" id="KW-1185">Reference proteome</keyword>
<evidence type="ECO:0000313" key="4">
    <source>
        <dbReference type="EMBL" id="KIH57073.1"/>
    </source>
</evidence>
<dbReference type="OrthoDB" id="5809458at2759"/>
<dbReference type="SFLD" id="SFLDG01180">
    <property type="entry name" value="SUF1"/>
    <property type="match status" value="1"/>
</dbReference>
<dbReference type="InterPro" id="IPR050931">
    <property type="entry name" value="Mito_Protein_Transport_Metaxin"/>
</dbReference>
<proteinExistence type="inferred from homology"/>
<dbReference type="InterPro" id="IPR036282">
    <property type="entry name" value="Glutathione-S-Trfase_C_sf"/>
</dbReference>
<dbReference type="Pfam" id="PF17171">
    <property type="entry name" value="GST_C_6"/>
    <property type="match status" value="1"/>
</dbReference>
<dbReference type="PANTHER" id="PTHR12289:SF32">
    <property type="entry name" value="GST_C_6 DOMAIN-CONTAINING PROTEIN"/>
    <property type="match status" value="1"/>
</dbReference>
<evidence type="ECO:0008006" key="6">
    <source>
        <dbReference type="Google" id="ProtNLM"/>
    </source>
</evidence>
<dbReference type="EMBL" id="KN734867">
    <property type="protein sequence ID" value="KIH57073.1"/>
    <property type="molecule type" value="Genomic_DNA"/>
</dbReference>
<dbReference type="AlphaFoldDB" id="A0A0C2CKP4"/>
<dbReference type="InterPro" id="IPR033468">
    <property type="entry name" value="Metaxin_GST"/>
</dbReference>
<dbReference type="InterPro" id="IPR026928">
    <property type="entry name" value="FAX/IsoI-like"/>
</dbReference>
<gene>
    <name evidence="4" type="ORF">ANCDUO_12739</name>
</gene>
<dbReference type="Pfam" id="PF17172">
    <property type="entry name" value="GST_N_4"/>
    <property type="match status" value="1"/>
</dbReference>
<dbReference type="SUPFAM" id="SSF47616">
    <property type="entry name" value="GST C-terminal domain-like"/>
    <property type="match status" value="1"/>
</dbReference>
<evidence type="ECO:0000259" key="3">
    <source>
        <dbReference type="Pfam" id="PF17172"/>
    </source>
</evidence>
<name>A0A0C2CKP4_9BILA</name>
<dbReference type="CDD" id="cd03193">
    <property type="entry name" value="GST_C_Metaxin"/>
    <property type="match status" value="1"/>
</dbReference>
<dbReference type="InterPro" id="IPR040079">
    <property type="entry name" value="Glutathione_S-Trfase"/>
</dbReference>
<dbReference type="GO" id="GO:0005737">
    <property type="term" value="C:cytoplasm"/>
    <property type="evidence" value="ECO:0007669"/>
    <property type="project" value="TreeGrafter"/>
</dbReference>
<comment type="similarity">
    <text evidence="1">Belongs to the FAX family.</text>
</comment>
<feature type="domain" description="Metaxin glutathione S-transferase" evidence="2">
    <location>
        <begin position="191"/>
        <end position="253"/>
    </location>
</feature>
<dbReference type="InterPro" id="IPR036249">
    <property type="entry name" value="Thioredoxin-like_sf"/>
</dbReference>
<evidence type="ECO:0000313" key="5">
    <source>
        <dbReference type="Proteomes" id="UP000054047"/>
    </source>
</evidence>
<evidence type="ECO:0000256" key="1">
    <source>
        <dbReference type="ARBA" id="ARBA00006475"/>
    </source>
</evidence>
<dbReference type="PANTHER" id="PTHR12289">
    <property type="entry name" value="METAXIN RELATED"/>
    <property type="match status" value="1"/>
</dbReference>
<dbReference type="SFLD" id="SFLDS00019">
    <property type="entry name" value="Glutathione_Transferase_(cytos"/>
    <property type="match status" value="1"/>
</dbReference>
<dbReference type="SFLD" id="SFLDG01200">
    <property type="entry name" value="SUF1.1"/>
    <property type="match status" value="1"/>
</dbReference>
<organism evidence="4 5">
    <name type="scientific">Ancylostoma duodenale</name>
    <dbReference type="NCBI Taxonomy" id="51022"/>
    <lineage>
        <taxon>Eukaryota</taxon>
        <taxon>Metazoa</taxon>
        <taxon>Ecdysozoa</taxon>
        <taxon>Nematoda</taxon>
        <taxon>Chromadorea</taxon>
        <taxon>Rhabditida</taxon>
        <taxon>Rhabditina</taxon>
        <taxon>Rhabditomorpha</taxon>
        <taxon>Strongyloidea</taxon>
        <taxon>Ancylostomatidae</taxon>
        <taxon>Ancylostomatinae</taxon>
        <taxon>Ancylostoma</taxon>
    </lineage>
</organism>
<dbReference type="SUPFAM" id="SSF52833">
    <property type="entry name" value="Thioredoxin-like"/>
    <property type="match status" value="1"/>
</dbReference>
<evidence type="ECO:0000259" key="2">
    <source>
        <dbReference type="Pfam" id="PF17171"/>
    </source>
</evidence>
<dbReference type="Proteomes" id="UP000054047">
    <property type="component" value="Unassembled WGS sequence"/>
</dbReference>
<dbReference type="Gene3D" id="1.20.1050.10">
    <property type="match status" value="1"/>
</dbReference>
<reference evidence="4 5" key="1">
    <citation type="submission" date="2013-12" db="EMBL/GenBank/DDBJ databases">
        <title>Draft genome of the parsitic nematode Ancylostoma duodenale.</title>
        <authorList>
            <person name="Mitreva M."/>
        </authorList>
    </citation>
    <scope>NUCLEOTIDE SEQUENCE [LARGE SCALE GENOMIC DNA]</scope>
    <source>
        <strain evidence="4 5">Zhejiang</strain>
    </source>
</reference>
<protein>
    <recommendedName>
        <fullName evidence="6">Glutathione S-transferase protein</fullName>
    </recommendedName>
</protein>
<accession>A0A0C2CKP4</accession>
<sequence length="264" mass="30344">MLVSTGLLGTRGAIRLVAAKPTLDLLRLASSMPLINTKWKPDTVYLYQFPRSPVLPNLSPFCMKVETFLRVNDIKYEVIGTYRKYRSSRGLLPFIELNGQRIEDSQDGLTGVERGTARALERMVDVSTFYALIYDKVVPNGPAFMSRTVTGIPLPAFLSNMFAKKFSETIKRRCNGVLGGLPRENMKELLRRDIRAIDDVLQDKKFLFGGKMTVTDCAVFGQLATTFYLPYRQLITDLLEDEFPRVRHYVQRIRQHYYPEWKDE</sequence>
<dbReference type="InterPro" id="IPR012336">
    <property type="entry name" value="Thioredoxin-like_fold"/>
</dbReference>
<feature type="domain" description="Thioredoxin-like fold" evidence="3">
    <location>
        <begin position="60"/>
        <end position="137"/>
    </location>
</feature>